<evidence type="ECO:0000313" key="2">
    <source>
        <dbReference type="Proteomes" id="UP001054902"/>
    </source>
</evidence>
<protein>
    <submittedName>
        <fullName evidence="1">Uncharacterized protein</fullName>
    </submittedName>
</protein>
<organism evidence="1 2">
    <name type="scientific">Chaetoceros tenuissimus</name>
    <dbReference type="NCBI Taxonomy" id="426638"/>
    <lineage>
        <taxon>Eukaryota</taxon>
        <taxon>Sar</taxon>
        <taxon>Stramenopiles</taxon>
        <taxon>Ochrophyta</taxon>
        <taxon>Bacillariophyta</taxon>
        <taxon>Coscinodiscophyceae</taxon>
        <taxon>Chaetocerotophycidae</taxon>
        <taxon>Chaetocerotales</taxon>
        <taxon>Chaetocerotaceae</taxon>
        <taxon>Chaetoceros</taxon>
    </lineage>
</organism>
<accession>A0AAD3D016</accession>
<comment type="caution">
    <text evidence="1">The sequence shown here is derived from an EMBL/GenBank/DDBJ whole genome shotgun (WGS) entry which is preliminary data.</text>
</comment>
<sequence>MNVVQNGERVQPTGQIMHPILYVEDRVRAEARAKVLGGKSAVGSVLRFSENSCSGSESCLGVGRSSKAVLELSYIGQNSCTSEESCF</sequence>
<keyword evidence="2" id="KW-1185">Reference proteome</keyword>
<gene>
    <name evidence="1" type="ORF">CTEN210_11834</name>
</gene>
<reference evidence="1 2" key="1">
    <citation type="journal article" date="2021" name="Sci. Rep.">
        <title>The genome of the diatom Chaetoceros tenuissimus carries an ancient integrated fragment of an extant virus.</title>
        <authorList>
            <person name="Hongo Y."/>
            <person name="Kimura K."/>
            <person name="Takaki Y."/>
            <person name="Yoshida Y."/>
            <person name="Baba S."/>
            <person name="Kobayashi G."/>
            <person name="Nagasaki K."/>
            <person name="Hano T."/>
            <person name="Tomaru Y."/>
        </authorList>
    </citation>
    <scope>NUCLEOTIDE SEQUENCE [LARGE SCALE GENOMIC DNA]</scope>
    <source>
        <strain evidence="1 2">NIES-3715</strain>
    </source>
</reference>
<dbReference type="EMBL" id="BLLK01000047">
    <property type="protein sequence ID" value="GFH55358.1"/>
    <property type="molecule type" value="Genomic_DNA"/>
</dbReference>
<dbReference type="AlphaFoldDB" id="A0AAD3D016"/>
<evidence type="ECO:0000313" key="1">
    <source>
        <dbReference type="EMBL" id="GFH55358.1"/>
    </source>
</evidence>
<proteinExistence type="predicted"/>
<name>A0AAD3D016_9STRA</name>
<dbReference type="Proteomes" id="UP001054902">
    <property type="component" value="Unassembled WGS sequence"/>
</dbReference>